<dbReference type="EMBL" id="CP014167">
    <property type="protein sequence ID" value="ANS76787.1"/>
    <property type="molecule type" value="Genomic_DNA"/>
</dbReference>
<feature type="transmembrane region" description="Helical" evidence="8">
    <location>
        <begin position="21"/>
        <end position="41"/>
    </location>
</feature>
<reference evidence="9 10" key="1">
    <citation type="submission" date="2016-01" db="EMBL/GenBank/DDBJ databases">
        <title>Complete Genome Sequence of Paenibacillus yonginensis DCY84, a novel Plant Growth-Promoting Bacteria with Elicitation of Induced Systemic Resistance.</title>
        <authorList>
            <person name="Kim Y.J."/>
            <person name="Yang D.C."/>
            <person name="Sukweenadhi J."/>
        </authorList>
    </citation>
    <scope>NUCLEOTIDE SEQUENCE [LARGE SCALE GENOMIC DNA]</scope>
    <source>
        <strain evidence="9 10">DCY84</strain>
    </source>
</reference>
<keyword evidence="7 8" id="KW-0472">Membrane</keyword>
<evidence type="ECO:0000313" key="10">
    <source>
        <dbReference type="Proteomes" id="UP000092573"/>
    </source>
</evidence>
<feature type="transmembrane region" description="Helical" evidence="8">
    <location>
        <begin position="107"/>
        <end position="125"/>
    </location>
</feature>
<evidence type="ECO:0000256" key="7">
    <source>
        <dbReference type="ARBA" id="ARBA00023136"/>
    </source>
</evidence>
<gene>
    <name evidence="9" type="ORF">AWM70_21195</name>
</gene>
<feature type="transmembrane region" description="Helical" evidence="8">
    <location>
        <begin position="323"/>
        <end position="341"/>
    </location>
</feature>
<dbReference type="STRING" id="1462996.AWM70_21195"/>
<dbReference type="FunFam" id="1.10.3470.10:FF:000001">
    <property type="entry name" value="Vitamin B12 ABC transporter permease BtuC"/>
    <property type="match status" value="1"/>
</dbReference>
<dbReference type="KEGG" id="pyg:AWM70_21195"/>
<dbReference type="CDD" id="cd06550">
    <property type="entry name" value="TM_ABC_iron-siderophores_like"/>
    <property type="match status" value="1"/>
</dbReference>
<evidence type="ECO:0000256" key="1">
    <source>
        <dbReference type="ARBA" id="ARBA00004651"/>
    </source>
</evidence>
<feature type="transmembrane region" description="Helical" evidence="8">
    <location>
        <begin position="294"/>
        <end position="317"/>
    </location>
</feature>
<keyword evidence="3" id="KW-0813">Transport</keyword>
<keyword evidence="10" id="KW-1185">Reference proteome</keyword>
<protein>
    <submittedName>
        <fullName evidence="9">Iron-siderophore ABC transporter permease</fullName>
    </submittedName>
</protein>
<dbReference type="PANTHER" id="PTHR30472">
    <property type="entry name" value="FERRIC ENTEROBACTIN TRANSPORT SYSTEM PERMEASE PROTEIN"/>
    <property type="match status" value="1"/>
</dbReference>
<organism evidence="9 10">
    <name type="scientific">Paenibacillus yonginensis</name>
    <dbReference type="NCBI Taxonomy" id="1462996"/>
    <lineage>
        <taxon>Bacteria</taxon>
        <taxon>Bacillati</taxon>
        <taxon>Bacillota</taxon>
        <taxon>Bacilli</taxon>
        <taxon>Bacillales</taxon>
        <taxon>Paenibacillaceae</taxon>
        <taxon>Paenibacillus</taxon>
    </lineage>
</organism>
<feature type="transmembrane region" description="Helical" evidence="8">
    <location>
        <begin position="131"/>
        <end position="153"/>
    </location>
</feature>
<evidence type="ECO:0000256" key="4">
    <source>
        <dbReference type="ARBA" id="ARBA00022475"/>
    </source>
</evidence>
<dbReference type="Gene3D" id="1.10.3470.10">
    <property type="entry name" value="ABC transporter involved in vitamin B12 uptake, BtuC"/>
    <property type="match status" value="1"/>
</dbReference>
<dbReference type="RefSeq" id="WP_083180474.1">
    <property type="nucleotide sequence ID" value="NZ_CP014167.1"/>
</dbReference>
<accession>A0A1B1N5V3</accession>
<dbReference type="Pfam" id="PF01032">
    <property type="entry name" value="FecCD"/>
    <property type="match status" value="1"/>
</dbReference>
<dbReference type="SUPFAM" id="SSF81345">
    <property type="entry name" value="ABC transporter involved in vitamin B12 uptake, BtuC"/>
    <property type="match status" value="1"/>
</dbReference>
<evidence type="ECO:0000256" key="8">
    <source>
        <dbReference type="SAM" id="Phobius"/>
    </source>
</evidence>
<feature type="transmembrane region" description="Helical" evidence="8">
    <location>
        <begin position="254"/>
        <end position="282"/>
    </location>
</feature>
<evidence type="ECO:0000256" key="2">
    <source>
        <dbReference type="ARBA" id="ARBA00007935"/>
    </source>
</evidence>
<name>A0A1B1N5V3_9BACL</name>
<keyword evidence="5 8" id="KW-0812">Transmembrane</keyword>
<comment type="subcellular location">
    <subcellularLocation>
        <location evidence="1">Cell membrane</location>
        <topology evidence="1">Multi-pass membrane protein</topology>
    </subcellularLocation>
</comment>
<comment type="similarity">
    <text evidence="2">Belongs to the binding-protein-dependent transport system permease family. FecCD subfamily.</text>
</comment>
<dbReference type="PANTHER" id="PTHR30472:SF25">
    <property type="entry name" value="ABC TRANSPORTER PERMEASE PROTEIN MJ0876-RELATED"/>
    <property type="match status" value="1"/>
</dbReference>
<evidence type="ECO:0000256" key="5">
    <source>
        <dbReference type="ARBA" id="ARBA00022692"/>
    </source>
</evidence>
<keyword evidence="6 8" id="KW-1133">Transmembrane helix</keyword>
<proteinExistence type="inferred from homology"/>
<dbReference type="GO" id="GO:0033214">
    <property type="term" value="P:siderophore-iron import into cell"/>
    <property type="evidence" value="ECO:0007669"/>
    <property type="project" value="TreeGrafter"/>
</dbReference>
<dbReference type="InterPro" id="IPR037294">
    <property type="entry name" value="ABC_BtuC-like"/>
</dbReference>
<feature type="transmembrane region" description="Helical" evidence="8">
    <location>
        <begin position="165"/>
        <end position="187"/>
    </location>
</feature>
<evidence type="ECO:0000256" key="6">
    <source>
        <dbReference type="ARBA" id="ARBA00022989"/>
    </source>
</evidence>
<evidence type="ECO:0000313" key="9">
    <source>
        <dbReference type="EMBL" id="ANS76787.1"/>
    </source>
</evidence>
<dbReference type="AlphaFoldDB" id="A0A1B1N5V3"/>
<evidence type="ECO:0000256" key="3">
    <source>
        <dbReference type="ARBA" id="ARBA00022448"/>
    </source>
</evidence>
<keyword evidence="4" id="KW-1003">Cell membrane</keyword>
<dbReference type="GO" id="GO:0022857">
    <property type="term" value="F:transmembrane transporter activity"/>
    <property type="evidence" value="ECO:0007669"/>
    <property type="project" value="InterPro"/>
</dbReference>
<dbReference type="OrthoDB" id="9811721at2"/>
<feature type="transmembrane region" description="Helical" evidence="8">
    <location>
        <begin position="75"/>
        <end position="95"/>
    </location>
</feature>
<sequence length="349" mass="37133">MGRLQHKYTARSKSRLWNSPLSMFMIMGLLLLAVAALSLTYRVSGLAWRPLFFPSGSSEDVLLGYTIWQVRLPRLLLAVSLGAVLAVAGCLLQVMTRNKLADPEIMGFNQGASFLAAVSLLFAGGADSTGIVLPAALIGAGICGLLVLLISGYSNKYSGSDPSRLVLAGVAISAFMGSLTTGTILLFETQLNEILYWMAGKLSGAAWRDNYLVWLLDIPVAAGAYLLAGRMNVLEQGDEVASGLGIHVERTRMLLGFLVIVLSGSAVAVAGPIGFVGLMVPHMARRMGGVNHRVLLPLSAVMGALLLSLADFAAQWVDYPSDIPVGIITALLGVPFFLYLLRRRKGGRA</sequence>
<dbReference type="Proteomes" id="UP000092573">
    <property type="component" value="Chromosome"/>
</dbReference>
<dbReference type="InterPro" id="IPR000522">
    <property type="entry name" value="ABC_transptr_permease_BtuC"/>
</dbReference>
<dbReference type="GO" id="GO:0005886">
    <property type="term" value="C:plasma membrane"/>
    <property type="evidence" value="ECO:0007669"/>
    <property type="project" value="UniProtKB-SubCell"/>
</dbReference>